<dbReference type="GO" id="GO:0003723">
    <property type="term" value="F:RNA binding"/>
    <property type="evidence" value="ECO:0007669"/>
    <property type="project" value="InterPro"/>
</dbReference>
<dbReference type="Gene3D" id="1.10.10.10">
    <property type="entry name" value="Winged helix-like DNA-binding domain superfamily/Winged helix DNA-binding domain"/>
    <property type="match status" value="1"/>
</dbReference>
<reference evidence="2 3" key="1">
    <citation type="submission" date="2020-08" db="EMBL/GenBank/DDBJ databases">
        <title>Genomic Encyclopedia of Type Strains, Phase III (KMG-III): the genomes of soil and plant-associated and newly described type strains.</title>
        <authorList>
            <person name="Whitman W."/>
        </authorList>
    </citation>
    <scope>NUCLEOTIDE SEQUENCE [LARGE SCALE GENOMIC DNA]</scope>
    <source>
        <strain evidence="2 3">CECT 3313</strain>
    </source>
</reference>
<dbReference type="AlphaFoldDB" id="A0A7W9Q370"/>
<dbReference type="SMART" id="SM01012">
    <property type="entry name" value="ANTAR"/>
    <property type="match status" value="1"/>
</dbReference>
<keyword evidence="3" id="KW-1185">Reference proteome</keyword>
<protein>
    <recommendedName>
        <fullName evidence="1">ANTAR domain-containing protein</fullName>
    </recommendedName>
</protein>
<dbReference type="PROSITE" id="PS50921">
    <property type="entry name" value="ANTAR"/>
    <property type="match status" value="1"/>
</dbReference>
<name>A0A7W9Q370_9ACTN</name>
<proteinExistence type="predicted"/>
<dbReference type="InterPro" id="IPR011006">
    <property type="entry name" value="CheY-like_superfamily"/>
</dbReference>
<dbReference type="InterPro" id="IPR005561">
    <property type="entry name" value="ANTAR"/>
</dbReference>
<dbReference type="Proteomes" id="UP000585836">
    <property type="component" value="Unassembled WGS sequence"/>
</dbReference>
<dbReference type="Pfam" id="PF03861">
    <property type="entry name" value="ANTAR"/>
    <property type="match status" value="1"/>
</dbReference>
<evidence type="ECO:0000313" key="2">
    <source>
        <dbReference type="EMBL" id="MBB5932720.1"/>
    </source>
</evidence>
<evidence type="ECO:0000259" key="1">
    <source>
        <dbReference type="PROSITE" id="PS50921"/>
    </source>
</evidence>
<accession>A0A7W9Q370</accession>
<sequence>MASPVHPDATPSAENRLRAEAEWMRTENRQLRQALASHAVVDQAIGVLMVLSRIAPHDGFTVLREISQHTNIKLSAVAEQILKHAQGAALPDVLRVELRAALARHAAGPRPDGP</sequence>
<dbReference type="InterPro" id="IPR036388">
    <property type="entry name" value="WH-like_DNA-bd_sf"/>
</dbReference>
<comment type="caution">
    <text evidence="2">The sequence shown here is derived from an EMBL/GenBank/DDBJ whole genome shotgun (WGS) entry which is preliminary data.</text>
</comment>
<feature type="domain" description="ANTAR" evidence="1">
    <location>
        <begin position="21"/>
        <end position="82"/>
    </location>
</feature>
<organism evidence="2 3">
    <name type="scientific">Streptomyces echinatus</name>
    <dbReference type="NCBI Taxonomy" id="67293"/>
    <lineage>
        <taxon>Bacteria</taxon>
        <taxon>Bacillati</taxon>
        <taxon>Actinomycetota</taxon>
        <taxon>Actinomycetes</taxon>
        <taxon>Kitasatosporales</taxon>
        <taxon>Streptomycetaceae</taxon>
        <taxon>Streptomyces</taxon>
    </lineage>
</organism>
<evidence type="ECO:0000313" key="3">
    <source>
        <dbReference type="Proteomes" id="UP000585836"/>
    </source>
</evidence>
<gene>
    <name evidence="2" type="ORF">FHS34_008240</name>
</gene>
<dbReference type="EMBL" id="JACHJK010000031">
    <property type="protein sequence ID" value="MBB5932720.1"/>
    <property type="molecule type" value="Genomic_DNA"/>
</dbReference>
<dbReference type="RefSeq" id="WP_184975550.1">
    <property type="nucleotide sequence ID" value="NZ_BAAAWF010000079.1"/>
</dbReference>
<dbReference type="SUPFAM" id="SSF52172">
    <property type="entry name" value="CheY-like"/>
    <property type="match status" value="1"/>
</dbReference>